<dbReference type="EMBL" id="MSCI01000002">
    <property type="protein sequence ID" value="PQJ60364.1"/>
    <property type="molecule type" value="Genomic_DNA"/>
</dbReference>
<comment type="caution">
    <text evidence="8">The sequence shown here is derived from an EMBL/GenBank/DDBJ whole genome shotgun (WGS) entry which is preliminary data.</text>
</comment>
<dbReference type="PANTHER" id="PTHR47268">
    <property type="entry name" value="ACYLPHOSPHATASE"/>
    <property type="match status" value="1"/>
</dbReference>
<evidence type="ECO:0000259" key="7">
    <source>
        <dbReference type="PROSITE" id="PS51160"/>
    </source>
</evidence>
<feature type="domain" description="Acylphosphatase-like" evidence="7">
    <location>
        <begin position="5"/>
        <end position="95"/>
    </location>
</feature>
<feature type="active site" evidence="5">
    <location>
        <position position="20"/>
    </location>
</feature>
<dbReference type="PROSITE" id="PS00151">
    <property type="entry name" value="ACYLPHOSPHATASE_2"/>
    <property type="match status" value="1"/>
</dbReference>
<feature type="active site" evidence="5">
    <location>
        <position position="38"/>
    </location>
</feature>
<proteinExistence type="inferred from homology"/>
<gene>
    <name evidence="8" type="ORF">BTO10_13440</name>
</gene>
<comment type="catalytic activity">
    <reaction evidence="4 5">
        <text>an acyl phosphate + H2O = a carboxylate + phosphate + H(+)</text>
        <dbReference type="Rhea" id="RHEA:14965"/>
        <dbReference type="ChEBI" id="CHEBI:15377"/>
        <dbReference type="ChEBI" id="CHEBI:15378"/>
        <dbReference type="ChEBI" id="CHEBI:29067"/>
        <dbReference type="ChEBI" id="CHEBI:43474"/>
        <dbReference type="ChEBI" id="CHEBI:59918"/>
        <dbReference type="EC" id="3.6.1.7"/>
    </reaction>
</comment>
<dbReference type="RefSeq" id="WP_105024845.1">
    <property type="nucleotide sequence ID" value="NZ_MSCI01000002.1"/>
</dbReference>
<keyword evidence="5" id="KW-0378">Hydrolase</keyword>
<dbReference type="AlphaFoldDB" id="A0A2S7VDT4"/>
<evidence type="ECO:0000256" key="5">
    <source>
        <dbReference type="PROSITE-ProRule" id="PRU00520"/>
    </source>
</evidence>
<keyword evidence="9" id="KW-1185">Reference proteome</keyword>
<dbReference type="SUPFAM" id="SSF54975">
    <property type="entry name" value="Acylphosphatase/BLUF domain-like"/>
    <property type="match status" value="1"/>
</dbReference>
<dbReference type="InterPro" id="IPR036046">
    <property type="entry name" value="Acylphosphatase-like_dom_sf"/>
</dbReference>
<evidence type="ECO:0000313" key="8">
    <source>
        <dbReference type="EMBL" id="PQJ60364.1"/>
    </source>
</evidence>
<name>A0A2S7VDT4_9VIBR</name>
<dbReference type="InterPro" id="IPR020456">
    <property type="entry name" value="Acylphosphatase"/>
</dbReference>
<evidence type="ECO:0000256" key="3">
    <source>
        <dbReference type="ARBA" id="ARBA00015991"/>
    </source>
</evidence>
<evidence type="ECO:0000256" key="4">
    <source>
        <dbReference type="ARBA" id="ARBA00047645"/>
    </source>
</evidence>
<dbReference type="InterPro" id="IPR017968">
    <property type="entry name" value="Acylphosphatase_CS"/>
</dbReference>
<protein>
    <recommendedName>
        <fullName evidence="3 5">acylphosphatase</fullName>
        <ecNumber evidence="2 5">3.6.1.7</ecNumber>
    </recommendedName>
</protein>
<comment type="similarity">
    <text evidence="1 6">Belongs to the acylphosphatase family.</text>
</comment>
<dbReference type="PANTHER" id="PTHR47268:SF4">
    <property type="entry name" value="ACYLPHOSPHATASE"/>
    <property type="match status" value="1"/>
</dbReference>
<evidence type="ECO:0000256" key="6">
    <source>
        <dbReference type="RuleBase" id="RU004168"/>
    </source>
</evidence>
<dbReference type="NCBIfam" id="NF011000">
    <property type="entry name" value="PRK14426.1"/>
    <property type="match status" value="1"/>
</dbReference>
<dbReference type="Proteomes" id="UP000238707">
    <property type="component" value="Unassembled WGS sequence"/>
</dbReference>
<organism evidence="8 9">
    <name type="scientific">Vibrio chagasii</name>
    <dbReference type="NCBI Taxonomy" id="170679"/>
    <lineage>
        <taxon>Bacteria</taxon>
        <taxon>Pseudomonadati</taxon>
        <taxon>Pseudomonadota</taxon>
        <taxon>Gammaproteobacteria</taxon>
        <taxon>Vibrionales</taxon>
        <taxon>Vibrionaceae</taxon>
        <taxon>Vibrio</taxon>
    </lineage>
</organism>
<evidence type="ECO:0000256" key="1">
    <source>
        <dbReference type="ARBA" id="ARBA00005614"/>
    </source>
</evidence>
<dbReference type="Gene3D" id="3.30.70.100">
    <property type="match status" value="1"/>
</dbReference>
<dbReference type="InterPro" id="IPR001792">
    <property type="entry name" value="Acylphosphatase-like_dom"/>
</dbReference>
<dbReference type="EC" id="3.6.1.7" evidence="2 5"/>
<dbReference type="PROSITE" id="PS51160">
    <property type="entry name" value="ACYLPHOSPHATASE_3"/>
    <property type="match status" value="1"/>
</dbReference>
<dbReference type="GO" id="GO:0003998">
    <property type="term" value="F:acylphosphatase activity"/>
    <property type="evidence" value="ECO:0007669"/>
    <property type="project" value="UniProtKB-EC"/>
</dbReference>
<reference evidence="8 9" key="1">
    <citation type="submission" date="2016-12" db="EMBL/GenBank/DDBJ databases">
        <title>Diversity of luminous bacteria.</title>
        <authorList>
            <person name="Yoshizawa S."/>
            <person name="Kogure K."/>
        </authorList>
    </citation>
    <scope>NUCLEOTIDE SEQUENCE [LARGE SCALE GENOMIC DNA]</scope>
    <source>
        <strain evidence="8 9">LC2-408</strain>
    </source>
</reference>
<sequence>MKNSQSIFVVSGVVQCVGFRYHTSRQAQKLAISGYAKNLNDGRVEVLAVGESGQVDKLYQWLQVGPASASVDNVVKQRVGEDEKRNVRIGEFQIL</sequence>
<dbReference type="Pfam" id="PF00708">
    <property type="entry name" value="Acylphosphatase"/>
    <property type="match status" value="1"/>
</dbReference>
<accession>A0A2S7VDT4</accession>
<evidence type="ECO:0000313" key="9">
    <source>
        <dbReference type="Proteomes" id="UP000238707"/>
    </source>
</evidence>
<evidence type="ECO:0000256" key="2">
    <source>
        <dbReference type="ARBA" id="ARBA00012150"/>
    </source>
</evidence>